<dbReference type="PATRIC" id="fig|113653.22.peg.81"/>
<keyword evidence="1 3" id="KW-0808">Transferase</keyword>
<dbReference type="GO" id="GO:0004422">
    <property type="term" value="F:hypoxanthine phosphoribosyltransferase activity"/>
    <property type="evidence" value="ECO:0007669"/>
    <property type="project" value="UniProtKB-UniRule"/>
</dbReference>
<accession>A0A0F7IG92</accession>
<evidence type="ECO:0000313" key="5">
    <source>
        <dbReference type="EMBL" id="AKG92558.1"/>
    </source>
</evidence>
<dbReference type="STRING" id="113653.GAH_00082"/>
<dbReference type="GO" id="GO:0005737">
    <property type="term" value="C:cytoplasm"/>
    <property type="evidence" value="ECO:0007669"/>
    <property type="project" value="UniProtKB-SubCell"/>
</dbReference>
<dbReference type="Proteomes" id="UP000034723">
    <property type="component" value="Chromosome"/>
</dbReference>
<organism evidence="5 6">
    <name type="scientific">Geoglobus ahangari</name>
    <dbReference type="NCBI Taxonomy" id="113653"/>
    <lineage>
        <taxon>Archaea</taxon>
        <taxon>Methanobacteriati</taxon>
        <taxon>Methanobacteriota</taxon>
        <taxon>Archaeoglobi</taxon>
        <taxon>Archaeoglobales</taxon>
        <taxon>Archaeoglobaceae</taxon>
        <taxon>Geoglobus</taxon>
    </lineage>
</organism>
<evidence type="ECO:0000259" key="4">
    <source>
        <dbReference type="Pfam" id="PF00156"/>
    </source>
</evidence>
<dbReference type="InterPro" id="IPR000836">
    <property type="entry name" value="PRTase_dom"/>
</dbReference>
<dbReference type="InterPro" id="IPR029057">
    <property type="entry name" value="PRTase-like"/>
</dbReference>
<dbReference type="InterPro" id="IPR026597">
    <property type="entry name" value="HGPRTase-like"/>
</dbReference>
<dbReference type="Gene3D" id="3.40.50.2020">
    <property type="match status" value="1"/>
</dbReference>
<dbReference type="NCBIfam" id="NF040646">
    <property type="entry name" value="HPT_Archaea"/>
    <property type="match status" value="1"/>
</dbReference>
<comment type="similarity">
    <text evidence="3">Belongs to the purine/pyrimidine phosphoribosyltransferase family. Archaeal HPRT subfamily.</text>
</comment>
<dbReference type="SUPFAM" id="SSF53271">
    <property type="entry name" value="PRTase-like"/>
    <property type="match status" value="1"/>
</dbReference>
<keyword evidence="3" id="KW-0963">Cytoplasm</keyword>
<dbReference type="AlphaFoldDB" id="A0A0F7IG92"/>
<protein>
    <recommendedName>
        <fullName evidence="3">Hypoxanthine/guanine phosphoribosyltransferase</fullName>
        <shortName evidence="3">HGPRTase</shortName>
        <ecNumber evidence="3">2.4.2.8</ecNumber>
    </recommendedName>
</protein>
<keyword evidence="2 3" id="KW-0660">Purine salvage</keyword>
<dbReference type="NCBIfam" id="NF002635">
    <property type="entry name" value="PRK02304.1-4"/>
    <property type="match status" value="1"/>
</dbReference>
<comment type="subcellular location">
    <subcellularLocation>
        <location evidence="3">Cytoplasm</location>
    </subcellularLocation>
</comment>
<reference evidence="5 6" key="1">
    <citation type="submission" date="2015-04" db="EMBL/GenBank/DDBJ databases">
        <title>The complete genome sequence of the hyperthermophilic, obligate iron-reducing archaeon Geoglobus ahangari strain 234T.</title>
        <authorList>
            <person name="Manzella M.P."/>
            <person name="Holmes D.E."/>
            <person name="Rocheleau J.M."/>
            <person name="Chung A."/>
            <person name="Reguera G."/>
            <person name="Kashefi K."/>
        </authorList>
    </citation>
    <scope>NUCLEOTIDE SEQUENCE [LARGE SCALE GENOMIC DNA]</scope>
    <source>
        <strain evidence="5 6">234</strain>
    </source>
</reference>
<comment type="pathway">
    <text evidence="3">Purine metabolism; IMP biosynthesis via salvage pathway; IMP from hypoxanthine: step 1/1.</text>
</comment>
<dbReference type="PANTHER" id="PTHR43864">
    <property type="entry name" value="HYPOXANTHINE/GUANINE PHOSPHORIBOSYLTRANSFERASE"/>
    <property type="match status" value="1"/>
</dbReference>
<gene>
    <name evidence="3" type="primary">hpt</name>
    <name evidence="5" type="ORF">GAH_00082</name>
</gene>
<dbReference type="GeneID" id="24802671"/>
<dbReference type="GO" id="GO:0006166">
    <property type="term" value="P:purine ribonucleoside salvage"/>
    <property type="evidence" value="ECO:0007669"/>
    <property type="project" value="UniProtKB-KW"/>
</dbReference>
<feature type="domain" description="Phosphoribosyltransferase" evidence="4">
    <location>
        <begin position="38"/>
        <end position="176"/>
    </location>
</feature>
<comment type="function">
    <text evidence="3">Catalyzes a salvage reaction resulting in the formation of IMP that is energically less costly than de novo synthesis.</text>
</comment>
<dbReference type="GO" id="GO:0052657">
    <property type="term" value="F:guanine phosphoribosyltransferase activity"/>
    <property type="evidence" value="ECO:0007669"/>
    <property type="project" value="RHEA"/>
</dbReference>
<dbReference type="RefSeq" id="WP_048094182.1">
    <property type="nucleotide sequence ID" value="NZ_CP011267.1"/>
</dbReference>
<evidence type="ECO:0000256" key="2">
    <source>
        <dbReference type="ARBA" id="ARBA00022726"/>
    </source>
</evidence>
<dbReference type="EC" id="2.4.2.8" evidence="3"/>
<dbReference type="OrthoDB" id="8323at2157"/>
<dbReference type="Pfam" id="PF00156">
    <property type="entry name" value="Pribosyltran"/>
    <property type="match status" value="1"/>
</dbReference>
<dbReference type="EMBL" id="CP011267">
    <property type="protein sequence ID" value="AKG92558.1"/>
    <property type="molecule type" value="Genomic_DNA"/>
</dbReference>
<dbReference type="HOGENOM" id="CLU_126376_0_0_2"/>
<name>A0A0F7IG92_9EURY</name>
<evidence type="ECO:0000256" key="3">
    <source>
        <dbReference type="HAMAP-Rule" id="MF_01467"/>
    </source>
</evidence>
<comment type="subunit">
    <text evidence="3">Homodimer.</text>
</comment>
<comment type="catalytic activity">
    <reaction evidence="3">
        <text>IMP + diphosphate = hypoxanthine + 5-phospho-alpha-D-ribose 1-diphosphate</text>
        <dbReference type="Rhea" id="RHEA:17973"/>
        <dbReference type="ChEBI" id="CHEBI:17368"/>
        <dbReference type="ChEBI" id="CHEBI:33019"/>
        <dbReference type="ChEBI" id="CHEBI:58017"/>
        <dbReference type="ChEBI" id="CHEBI:58053"/>
        <dbReference type="EC" id="2.4.2.8"/>
    </reaction>
</comment>
<proteinExistence type="inferred from homology"/>
<keyword evidence="3 5" id="KW-0328">Glycosyltransferase</keyword>
<dbReference type="CDD" id="cd06223">
    <property type="entry name" value="PRTases_typeI"/>
    <property type="match status" value="1"/>
</dbReference>
<dbReference type="HAMAP" id="MF_01467">
    <property type="entry name" value="Hypx_phosphoribosyltr"/>
    <property type="match status" value="1"/>
</dbReference>
<sequence>MLNKLIKSLENAPVIMKGDYPYFIHPLTDGVPELDPDIVREAVSGIIRIADLDVDKIVTVEAMGIPVATALSLAVSIPIVVVRKRAYNLPNEIVVDQQTGYSKGKLYINGIEKGDRVILVDDVISTGGTALATLKALERAGAVIKDFVAVVEKGDGAKMLREMGYNVKSLVKIEVSKDGVRILDHI</sequence>
<dbReference type="InterPro" id="IPR050118">
    <property type="entry name" value="Pur/Pyrimidine_PRTase"/>
</dbReference>
<dbReference type="FunCoup" id="A0A0F7IG92">
    <property type="interactions" value="46"/>
</dbReference>
<dbReference type="InParanoid" id="A0A0F7IG92"/>
<dbReference type="PANTHER" id="PTHR43864:SF1">
    <property type="entry name" value="XANTHINE PHOSPHORIBOSYLTRANSFERASE"/>
    <property type="match status" value="1"/>
</dbReference>
<keyword evidence="6" id="KW-1185">Reference proteome</keyword>
<evidence type="ECO:0000256" key="1">
    <source>
        <dbReference type="ARBA" id="ARBA00022679"/>
    </source>
</evidence>
<comment type="catalytic activity">
    <reaction evidence="3">
        <text>GMP + diphosphate = guanine + 5-phospho-alpha-D-ribose 1-diphosphate</text>
        <dbReference type="Rhea" id="RHEA:25424"/>
        <dbReference type="ChEBI" id="CHEBI:16235"/>
        <dbReference type="ChEBI" id="CHEBI:33019"/>
        <dbReference type="ChEBI" id="CHEBI:58017"/>
        <dbReference type="ChEBI" id="CHEBI:58115"/>
    </reaction>
</comment>
<dbReference type="KEGG" id="gah:GAH_00082"/>
<dbReference type="UniPathway" id="UPA00591">
    <property type="reaction ID" value="UER00648"/>
</dbReference>
<dbReference type="GO" id="GO:0032264">
    <property type="term" value="P:IMP salvage"/>
    <property type="evidence" value="ECO:0007669"/>
    <property type="project" value="UniProtKB-UniRule"/>
</dbReference>
<evidence type="ECO:0000313" key="6">
    <source>
        <dbReference type="Proteomes" id="UP000034723"/>
    </source>
</evidence>